<dbReference type="EMBL" id="FNJI01000019">
    <property type="protein sequence ID" value="SDP42379.1"/>
    <property type="molecule type" value="Genomic_DNA"/>
</dbReference>
<protein>
    <submittedName>
        <fullName evidence="2">Uncharacterized conserved protein</fullName>
    </submittedName>
</protein>
<dbReference type="OrthoDB" id="5432665at2"/>
<dbReference type="AlphaFoldDB" id="A0A1H0SLF7"/>
<dbReference type="InterPro" id="IPR025737">
    <property type="entry name" value="FApF"/>
</dbReference>
<keyword evidence="1" id="KW-0732">Signal</keyword>
<name>A0A1H0SLF7_9BACT</name>
<organism evidence="2 3">
    <name type="scientific">Desulforhopalus singaporensis</name>
    <dbReference type="NCBI Taxonomy" id="91360"/>
    <lineage>
        <taxon>Bacteria</taxon>
        <taxon>Pseudomonadati</taxon>
        <taxon>Thermodesulfobacteriota</taxon>
        <taxon>Desulfobulbia</taxon>
        <taxon>Desulfobulbales</taxon>
        <taxon>Desulfocapsaceae</taxon>
        <taxon>Desulforhopalus</taxon>
    </lineage>
</organism>
<sequence>MVKPSVFLLLLLALLFSATAGTADVIDPYDNGAAPPGTFALVSYFGHSHFPEVTDDNGTEYDFGLDASSAVIRPVYFIGKIDDRYSYGINGIIPIVHLSLDGDNAIGAPSSSEVGLGDIGLSPFIYLYESQESQIFISFWEFIFLPTGKYNENDAVNIGRDGWWFQHQLALAWYPSQFGIDFNVNYFQFTESDKLDFDDSDALELETVVHYILNEKFIFGINGAYWIGLSDAEVGGESIPNSKPMNIKLGANLTYLVNDTLSIGLRWMHDIDSENYPEGDSAYIKLSMVF</sequence>
<dbReference type="STRING" id="91360.SAMN05660330_02733"/>
<dbReference type="Pfam" id="PF13557">
    <property type="entry name" value="Phenol_MetA_deg"/>
    <property type="match status" value="1"/>
</dbReference>
<reference evidence="2 3" key="1">
    <citation type="submission" date="2016-10" db="EMBL/GenBank/DDBJ databases">
        <authorList>
            <person name="de Groot N.N."/>
        </authorList>
    </citation>
    <scope>NUCLEOTIDE SEQUENCE [LARGE SCALE GENOMIC DNA]</scope>
    <source>
        <strain evidence="2 3">DSM 12130</strain>
    </source>
</reference>
<accession>A0A1H0SLF7</accession>
<feature type="signal peptide" evidence="1">
    <location>
        <begin position="1"/>
        <end position="23"/>
    </location>
</feature>
<feature type="chain" id="PRO_5011650139" evidence="1">
    <location>
        <begin position="24"/>
        <end position="290"/>
    </location>
</feature>
<keyword evidence="3" id="KW-1185">Reference proteome</keyword>
<evidence type="ECO:0000313" key="2">
    <source>
        <dbReference type="EMBL" id="SDP42379.1"/>
    </source>
</evidence>
<dbReference type="Proteomes" id="UP000199073">
    <property type="component" value="Unassembled WGS sequence"/>
</dbReference>
<dbReference type="RefSeq" id="WP_092223753.1">
    <property type="nucleotide sequence ID" value="NZ_FNJI01000019.1"/>
</dbReference>
<evidence type="ECO:0000256" key="1">
    <source>
        <dbReference type="SAM" id="SignalP"/>
    </source>
</evidence>
<gene>
    <name evidence="2" type="ORF">SAMN05660330_02733</name>
</gene>
<proteinExistence type="predicted"/>
<evidence type="ECO:0000313" key="3">
    <source>
        <dbReference type="Proteomes" id="UP000199073"/>
    </source>
</evidence>